<dbReference type="GO" id="GO:0005829">
    <property type="term" value="C:cytosol"/>
    <property type="evidence" value="ECO:0007669"/>
    <property type="project" value="TreeGrafter"/>
</dbReference>
<dbReference type="InterPro" id="IPR058240">
    <property type="entry name" value="rSAM_sf"/>
</dbReference>
<evidence type="ECO:0000256" key="5">
    <source>
        <dbReference type="ARBA" id="ARBA00023014"/>
    </source>
</evidence>
<keyword evidence="5" id="KW-0411">Iron-sulfur</keyword>
<reference evidence="7 8" key="1">
    <citation type="submission" date="2020-07" db="EMBL/GenBank/DDBJ databases">
        <authorList>
            <person name="Feng X."/>
        </authorList>
    </citation>
    <scope>NUCLEOTIDE SEQUENCE [LARGE SCALE GENOMIC DNA]</scope>
    <source>
        <strain evidence="7 8">JCM14086</strain>
    </source>
</reference>
<dbReference type="RefSeq" id="WP_185693983.1">
    <property type="nucleotide sequence ID" value="NZ_JACHVA010000126.1"/>
</dbReference>
<comment type="caution">
    <text evidence="7">The sequence shown here is derived from an EMBL/GenBank/DDBJ whole genome shotgun (WGS) entry which is preliminary data.</text>
</comment>
<evidence type="ECO:0000256" key="3">
    <source>
        <dbReference type="ARBA" id="ARBA00022723"/>
    </source>
</evidence>
<gene>
    <name evidence="7" type="ORF">H5P30_16330</name>
</gene>
<evidence type="ECO:0000259" key="6">
    <source>
        <dbReference type="PROSITE" id="PS51918"/>
    </source>
</evidence>
<dbReference type="GO" id="GO:0003824">
    <property type="term" value="F:catalytic activity"/>
    <property type="evidence" value="ECO:0007669"/>
    <property type="project" value="InterPro"/>
</dbReference>
<evidence type="ECO:0000256" key="1">
    <source>
        <dbReference type="ARBA" id="ARBA00001966"/>
    </source>
</evidence>
<name>A0A7X1E5N4_9BACT</name>
<dbReference type="SFLD" id="SFLDS00029">
    <property type="entry name" value="Radical_SAM"/>
    <property type="match status" value="1"/>
</dbReference>
<accession>A0A7X1E5N4</accession>
<dbReference type="PANTHER" id="PTHR43409">
    <property type="entry name" value="ANAEROBIC MAGNESIUM-PROTOPORPHYRIN IX MONOMETHYL ESTER CYCLASE-RELATED"/>
    <property type="match status" value="1"/>
</dbReference>
<dbReference type="Pfam" id="PF02310">
    <property type="entry name" value="B12-binding"/>
    <property type="match status" value="1"/>
</dbReference>
<dbReference type="Gene3D" id="3.20.20.70">
    <property type="entry name" value="Aldolase class I"/>
    <property type="match status" value="1"/>
</dbReference>
<dbReference type="GO" id="GO:0051536">
    <property type="term" value="F:iron-sulfur cluster binding"/>
    <property type="evidence" value="ECO:0007669"/>
    <property type="project" value="UniProtKB-KW"/>
</dbReference>
<dbReference type="PROSITE" id="PS51918">
    <property type="entry name" value="RADICAL_SAM"/>
    <property type="match status" value="1"/>
</dbReference>
<evidence type="ECO:0000313" key="8">
    <source>
        <dbReference type="Proteomes" id="UP000525652"/>
    </source>
</evidence>
<keyword evidence="2" id="KW-0949">S-adenosyl-L-methionine</keyword>
<dbReference type="SFLD" id="SFLDG01082">
    <property type="entry name" value="B12-binding_domain_containing"/>
    <property type="match status" value="1"/>
</dbReference>
<dbReference type="GO" id="GO:0031419">
    <property type="term" value="F:cobalamin binding"/>
    <property type="evidence" value="ECO:0007669"/>
    <property type="project" value="InterPro"/>
</dbReference>
<dbReference type="AlphaFoldDB" id="A0A7X1E5N4"/>
<sequence>MKRKENSREIIPVCPISQPVILFSSVFGPFARDDEYGSRAINPMELYQNQVTRAQGPFSLRMFHRSWGLMLIRENIESPSTLLDFPSRDRFIEELQKHPYDIVAISAIPPNFLKVKEMCRLVRLYLPEAKIIVGGHITGIADLKARTGVDYVSRGEGVRWMRSFLGEKVDRPIRHPRILSGIGTRTMGMRLSEKPGEVAATLIPSVGCPMGCNFCATSATFGGKGRFIDFYKDGDELFEVMVELERDLKVQSFFVMDENFLFHRRRALRLLERMKEGRKSWSLYVFSSANVLKSYKIEQLVGLGISWVWMGLEGKASQYAKLAGADTRALVRELQSHGISILGSTIIGLEEHTPENLPEAIEYAVSHDTEFHQFMLYTPVPGTPLFEEHREAGTLLDPEGEQLADAHGQLKFMHRHPNIPAGEESGFLLRAFQRDFEVNGPSVLRMARTLLQGWRMYGKSEDGRVRTRLRREARSLAFQYAAAVAGARRWFRKEPEIRAKLDTLLREIKKEFGLRARLAAAVGRVWVYRSLKAESRRLGSGFIMEPPTFRESSLSSAGA</sequence>
<proteinExistence type="predicted"/>
<evidence type="ECO:0000313" key="7">
    <source>
        <dbReference type="EMBL" id="MBC2603351.1"/>
    </source>
</evidence>
<dbReference type="InterPro" id="IPR006158">
    <property type="entry name" value="Cobalamin-bd"/>
</dbReference>
<dbReference type="Pfam" id="PF04055">
    <property type="entry name" value="Radical_SAM"/>
    <property type="match status" value="1"/>
</dbReference>
<dbReference type="InterPro" id="IPR007197">
    <property type="entry name" value="rSAM"/>
</dbReference>
<dbReference type="EMBL" id="JACHVA010000126">
    <property type="protein sequence ID" value="MBC2603351.1"/>
    <property type="molecule type" value="Genomic_DNA"/>
</dbReference>
<evidence type="ECO:0000256" key="4">
    <source>
        <dbReference type="ARBA" id="ARBA00023004"/>
    </source>
</evidence>
<dbReference type="InterPro" id="IPR051198">
    <property type="entry name" value="BchE-like"/>
</dbReference>
<dbReference type="Gene3D" id="3.40.50.280">
    <property type="entry name" value="Cobalamin-binding domain"/>
    <property type="match status" value="1"/>
</dbReference>
<feature type="domain" description="Radical SAM core" evidence="6">
    <location>
        <begin position="194"/>
        <end position="420"/>
    </location>
</feature>
<dbReference type="PANTHER" id="PTHR43409:SF7">
    <property type="entry name" value="BLL1977 PROTEIN"/>
    <property type="match status" value="1"/>
</dbReference>
<protein>
    <submittedName>
        <fullName evidence="7">Cobalamin B12-binding domain-containing protein</fullName>
    </submittedName>
</protein>
<dbReference type="InterPro" id="IPR006638">
    <property type="entry name" value="Elp3/MiaA/NifB-like_rSAM"/>
</dbReference>
<dbReference type="Proteomes" id="UP000525652">
    <property type="component" value="Unassembled WGS sequence"/>
</dbReference>
<dbReference type="InterPro" id="IPR013785">
    <property type="entry name" value="Aldolase_TIM"/>
</dbReference>
<keyword evidence="4" id="KW-0408">Iron</keyword>
<dbReference type="GO" id="GO:0046872">
    <property type="term" value="F:metal ion binding"/>
    <property type="evidence" value="ECO:0007669"/>
    <property type="project" value="UniProtKB-KW"/>
</dbReference>
<dbReference type="SMART" id="SM00729">
    <property type="entry name" value="Elp3"/>
    <property type="match status" value="1"/>
</dbReference>
<dbReference type="SUPFAM" id="SSF102114">
    <property type="entry name" value="Radical SAM enzymes"/>
    <property type="match status" value="1"/>
</dbReference>
<keyword evidence="8" id="KW-1185">Reference proteome</keyword>
<comment type="cofactor">
    <cofactor evidence="1">
        <name>[4Fe-4S] cluster</name>
        <dbReference type="ChEBI" id="CHEBI:49883"/>
    </cofactor>
</comment>
<evidence type="ECO:0000256" key="2">
    <source>
        <dbReference type="ARBA" id="ARBA00022691"/>
    </source>
</evidence>
<organism evidence="7 8">
    <name type="scientific">Puniceicoccus vermicola</name>
    <dbReference type="NCBI Taxonomy" id="388746"/>
    <lineage>
        <taxon>Bacteria</taxon>
        <taxon>Pseudomonadati</taxon>
        <taxon>Verrucomicrobiota</taxon>
        <taxon>Opitutia</taxon>
        <taxon>Puniceicoccales</taxon>
        <taxon>Puniceicoccaceae</taxon>
        <taxon>Puniceicoccus</taxon>
    </lineage>
</organism>
<keyword evidence="3" id="KW-0479">Metal-binding</keyword>